<protein>
    <submittedName>
        <fullName evidence="4">NodT family efflux transporter outer membrane factor (OMF) lipoprotein</fullName>
    </submittedName>
</protein>
<feature type="chain" id="PRO_5023986309" evidence="2">
    <location>
        <begin position="23"/>
        <end position="480"/>
    </location>
</feature>
<dbReference type="SUPFAM" id="SSF56954">
    <property type="entry name" value="Outer membrane efflux proteins (OEP)"/>
    <property type="match status" value="1"/>
</dbReference>
<keyword evidence="2" id="KW-0812">Transmembrane</keyword>
<proteinExistence type="inferred from homology"/>
<keyword evidence="5" id="KW-1185">Reference proteome</keyword>
<organism evidence="4 5">
    <name type="scientific">Panacagrimonas perspica</name>
    <dbReference type="NCBI Taxonomy" id="381431"/>
    <lineage>
        <taxon>Bacteria</taxon>
        <taxon>Pseudomonadati</taxon>
        <taxon>Pseudomonadota</taxon>
        <taxon>Gammaproteobacteria</taxon>
        <taxon>Nevskiales</taxon>
        <taxon>Nevskiaceae</taxon>
        <taxon>Panacagrimonas</taxon>
    </lineage>
</organism>
<name>A0A4R7PED9_9GAMM</name>
<keyword evidence="2" id="KW-0732">Signal</keyword>
<reference evidence="4 5" key="1">
    <citation type="submission" date="2019-03" db="EMBL/GenBank/DDBJ databases">
        <title>Genomic Encyclopedia of Type Strains, Phase IV (KMG-IV): sequencing the most valuable type-strain genomes for metagenomic binning, comparative biology and taxonomic classification.</title>
        <authorList>
            <person name="Goeker M."/>
        </authorList>
    </citation>
    <scope>NUCLEOTIDE SEQUENCE [LARGE SCALE GENOMIC DNA]</scope>
    <source>
        <strain evidence="4 5">DSM 26377</strain>
    </source>
</reference>
<evidence type="ECO:0000256" key="2">
    <source>
        <dbReference type="RuleBase" id="RU362097"/>
    </source>
</evidence>
<comment type="similarity">
    <text evidence="1 2">Belongs to the outer membrane factor (OMF) (TC 1.B.17) family.</text>
</comment>
<evidence type="ECO:0000256" key="3">
    <source>
        <dbReference type="SAM" id="MobiDB-lite"/>
    </source>
</evidence>
<dbReference type="InterPro" id="IPR010131">
    <property type="entry name" value="MdtP/NodT-like"/>
</dbReference>
<sequence>MRRALVRTSGVAIGTLWLAACAVGPDYVRPTSDVSDPYVSQRLLDDRESAPPVALTAWWDGFGDPLLTQLVAQALEQNLTLAQAIARISQSQAKLGAATSAMLPSATVSGEASRARASEETPTGRLFAGTPGASRYGSEYEANLLASWEIDLFGGLRRDREAALAELEATQAAAVAVRLEIAARAADLYVMARGLQARLAIAREQVDTQRHLLHVVQLQFDAGIAAELQLRQAQGVLAQVESAIPELEHGYDAATNALDVLLAQQPGTVRDQLSTTHPIPAAPQVANIGGPADLIRRRPDLIAAERRLSASNARIGAAIAEYYPSFSLGGLLGTASTVSGHLFDDSATQARAFVGLRWRLFDFGRIDAEILSARGSNAELLAAYRLSVLQASAEVEDALSALARREQQERILADGERAFVRARDTSLSAYKAGAVSLVEVLDADSRLLATRDARARAQTEATRAAIASFRALGGGWDPET</sequence>
<dbReference type="PANTHER" id="PTHR30203:SF25">
    <property type="entry name" value="OUTER MEMBRANE PROTEIN-RELATED"/>
    <property type="match status" value="1"/>
</dbReference>
<dbReference type="Proteomes" id="UP000295341">
    <property type="component" value="Unassembled WGS sequence"/>
</dbReference>
<dbReference type="PANTHER" id="PTHR30203">
    <property type="entry name" value="OUTER MEMBRANE CATION EFFLUX PROTEIN"/>
    <property type="match status" value="1"/>
</dbReference>
<dbReference type="PROSITE" id="PS51257">
    <property type="entry name" value="PROKAR_LIPOPROTEIN"/>
    <property type="match status" value="1"/>
</dbReference>
<accession>A0A4R7PED9</accession>
<dbReference type="Gene3D" id="2.20.200.10">
    <property type="entry name" value="Outer membrane efflux proteins (OEP)"/>
    <property type="match status" value="1"/>
</dbReference>
<keyword evidence="2" id="KW-1134">Transmembrane beta strand</keyword>
<keyword evidence="2 4" id="KW-0449">Lipoprotein</keyword>
<keyword evidence="2" id="KW-0564">Palmitate</keyword>
<dbReference type="RefSeq" id="WP_133881065.1">
    <property type="nucleotide sequence ID" value="NZ_MWIN01000001.1"/>
</dbReference>
<feature type="region of interest" description="Disordered" evidence="3">
    <location>
        <begin position="109"/>
        <end position="130"/>
    </location>
</feature>
<comment type="caution">
    <text evidence="4">The sequence shown here is derived from an EMBL/GenBank/DDBJ whole genome shotgun (WGS) entry which is preliminary data.</text>
</comment>
<feature type="signal peptide" evidence="2">
    <location>
        <begin position="1"/>
        <end position="22"/>
    </location>
</feature>
<dbReference type="Gene3D" id="1.20.1600.10">
    <property type="entry name" value="Outer membrane efflux proteins (OEP)"/>
    <property type="match status" value="1"/>
</dbReference>
<dbReference type="InterPro" id="IPR003423">
    <property type="entry name" value="OMP_efflux"/>
</dbReference>
<gene>
    <name evidence="4" type="ORF">DFR24_1973</name>
</gene>
<evidence type="ECO:0000313" key="4">
    <source>
        <dbReference type="EMBL" id="TDU32575.1"/>
    </source>
</evidence>
<comment type="subcellular location">
    <subcellularLocation>
        <location evidence="2">Cell outer membrane</location>
        <topology evidence="2">Lipid-anchor</topology>
    </subcellularLocation>
</comment>
<evidence type="ECO:0000313" key="5">
    <source>
        <dbReference type="Proteomes" id="UP000295341"/>
    </source>
</evidence>
<dbReference type="Pfam" id="PF02321">
    <property type="entry name" value="OEP"/>
    <property type="match status" value="2"/>
</dbReference>
<dbReference type="NCBIfam" id="TIGR01845">
    <property type="entry name" value="outer_NodT"/>
    <property type="match status" value="1"/>
</dbReference>
<dbReference type="GO" id="GO:0009279">
    <property type="term" value="C:cell outer membrane"/>
    <property type="evidence" value="ECO:0007669"/>
    <property type="project" value="UniProtKB-SubCell"/>
</dbReference>
<dbReference type="GO" id="GO:0015562">
    <property type="term" value="F:efflux transmembrane transporter activity"/>
    <property type="evidence" value="ECO:0007669"/>
    <property type="project" value="InterPro"/>
</dbReference>
<dbReference type="AlphaFoldDB" id="A0A4R7PED9"/>
<evidence type="ECO:0000256" key="1">
    <source>
        <dbReference type="ARBA" id="ARBA00007613"/>
    </source>
</evidence>
<dbReference type="EMBL" id="SOBT01000008">
    <property type="protein sequence ID" value="TDU32575.1"/>
    <property type="molecule type" value="Genomic_DNA"/>
</dbReference>
<dbReference type="OrthoDB" id="9770517at2"/>
<keyword evidence="2" id="KW-0472">Membrane</keyword>